<dbReference type="PANTHER" id="PTHR43619:SF2">
    <property type="entry name" value="S-ADENOSYL-L-METHIONINE-DEPENDENT METHYLTRANSFERASES SUPERFAMILY PROTEIN"/>
    <property type="match status" value="1"/>
</dbReference>
<keyword evidence="8" id="KW-1185">Reference proteome</keyword>
<organism evidence="7 8">
    <name type="scientific">Micromonospora fulviviridis</name>
    <dbReference type="NCBI Taxonomy" id="47860"/>
    <lineage>
        <taxon>Bacteria</taxon>
        <taxon>Bacillati</taxon>
        <taxon>Actinomycetota</taxon>
        <taxon>Actinomycetes</taxon>
        <taxon>Micromonosporales</taxon>
        <taxon>Micromonosporaceae</taxon>
        <taxon>Micromonospora</taxon>
    </lineage>
</organism>
<dbReference type="InterPro" id="IPR011610">
    <property type="entry name" value="SAM_mthyl_Trfase_ML2640-like"/>
</dbReference>
<dbReference type="GO" id="GO:0008168">
    <property type="term" value="F:methyltransferase activity"/>
    <property type="evidence" value="ECO:0007669"/>
    <property type="project" value="UniProtKB-KW"/>
</dbReference>
<keyword evidence="4 7" id="KW-0808">Transferase</keyword>
<proteinExistence type="inferred from homology"/>
<evidence type="ECO:0000256" key="2">
    <source>
        <dbReference type="ARBA" id="ARBA00008138"/>
    </source>
</evidence>
<evidence type="ECO:0000313" key="8">
    <source>
        <dbReference type="Proteomes" id="UP001550348"/>
    </source>
</evidence>
<dbReference type="Pfam" id="PF04072">
    <property type="entry name" value="LCM"/>
    <property type="match status" value="1"/>
</dbReference>
<dbReference type="InterPro" id="IPR029063">
    <property type="entry name" value="SAM-dependent_MTases_sf"/>
</dbReference>
<evidence type="ECO:0000256" key="3">
    <source>
        <dbReference type="ARBA" id="ARBA00022603"/>
    </source>
</evidence>
<evidence type="ECO:0000256" key="1">
    <source>
        <dbReference type="ARBA" id="ARBA00003907"/>
    </source>
</evidence>
<dbReference type="Gene3D" id="3.40.50.150">
    <property type="entry name" value="Vaccinia Virus protein VP39"/>
    <property type="match status" value="1"/>
</dbReference>
<name>A0ABV2VL13_9ACTN</name>
<evidence type="ECO:0000313" key="7">
    <source>
        <dbReference type="EMBL" id="MEU0153487.1"/>
    </source>
</evidence>
<gene>
    <name evidence="7" type="ORF">ABZ071_16490</name>
</gene>
<sequence length="290" mass="31690">MSRTRRASRTAVLVCQGRAAADALIAPDRFADPTALPLLRPDEREVVQWVRDGVPPRNWQQRIDYETVRAAAELMAPRTIAIDDAIRARPCPQLVILGAGLDGRAWRMPELAGVAVFEVDQPATQQDKRERAGGLSGTPPRFVPVDFGRDRLAGTLPAHGHRADLATTWIWEGVVPYLTRAEVAATVAEVATCSAPGSRLVVNFQSPATSTRLGRVLARLLTASTGRSSVWANEPWRSTWTSAAMAALLTRHGYTVTRDENLLDTARALALPVRRGTSLRHSRVMVADRP</sequence>
<dbReference type="EC" id="2.1.1.-" evidence="6"/>
<comment type="caution">
    <text evidence="7">The sequence shown here is derived from an EMBL/GenBank/DDBJ whole genome shotgun (WGS) entry which is preliminary data.</text>
</comment>
<protein>
    <recommendedName>
        <fullName evidence="6">S-adenosyl-L-methionine-dependent methyltransferase</fullName>
        <ecNumber evidence="6">2.1.1.-</ecNumber>
    </recommendedName>
</protein>
<dbReference type="EMBL" id="JBEXRX010000042">
    <property type="protein sequence ID" value="MEU0153487.1"/>
    <property type="molecule type" value="Genomic_DNA"/>
</dbReference>
<dbReference type="InterPro" id="IPR007213">
    <property type="entry name" value="Ppm1/Ppm2/Tcmp"/>
</dbReference>
<dbReference type="NCBIfam" id="TIGR00027">
    <property type="entry name" value="mthyl_TIGR00027"/>
    <property type="match status" value="1"/>
</dbReference>
<dbReference type="RefSeq" id="WP_355665294.1">
    <property type="nucleotide sequence ID" value="NZ_JBEXRX010000042.1"/>
</dbReference>
<dbReference type="GO" id="GO:0032259">
    <property type="term" value="P:methylation"/>
    <property type="evidence" value="ECO:0007669"/>
    <property type="project" value="UniProtKB-KW"/>
</dbReference>
<dbReference type="SUPFAM" id="SSF53335">
    <property type="entry name" value="S-adenosyl-L-methionine-dependent methyltransferases"/>
    <property type="match status" value="1"/>
</dbReference>
<dbReference type="PANTHER" id="PTHR43619">
    <property type="entry name" value="S-ADENOSYL-L-METHIONINE-DEPENDENT METHYLTRANSFERASE YKTD-RELATED"/>
    <property type="match status" value="1"/>
</dbReference>
<keyword evidence="3 6" id="KW-0489">Methyltransferase</keyword>
<accession>A0ABV2VL13</accession>
<dbReference type="Proteomes" id="UP001550348">
    <property type="component" value="Unassembled WGS sequence"/>
</dbReference>
<comment type="function">
    <text evidence="1 6">Exhibits S-adenosyl-L-methionine-dependent methyltransferase activity.</text>
</comment>
<evidence type="ECO:0000256" key="4">
    <source>
        <dbReference type="ARBA" id="ARBA00022679"/>
    </source>
</evidence>
<keyword evidence="5 6" id="KW-0949">S-adenosyl-L-methionine</keyword>
<reference evidence="7 8" key="1">
    <citation type="submission" date="2024-06" db="EMBL/GenBank/DDBJ databases">
        <title>The Natural Products Discovery Center: Release of the First 8490 Sequenced Strains for Exploring Actinobacteria Biosynthetic Diversity.</title>
        <authorList>
            <person name="Kalkreuter E."/>
            <person name="Kautsar S.A."/>
            <person name="Yang D."/>
            <person name="Bader C.D."/>
            <person name="Teijaro C.N."/>
            <person name="Fluegel L."/>
            <person name="Davis C.M."/>
            <person name="Simpson J.R."/>
            <person name="Lauterbach L."/>
            <person name="Steele A.D."/>
            <person name="Gui C."/>
            <person name="Meng S."/>
            <person name="Li G."/>
            <person name="Viehrig K."/>
            <person name="Ye F."/>
            <person name="Su P."/>
            <person name="Kiefer A.F."/>
            <person name="Nichols A."/>
            <person name="Cepeda A.J."/>
            <person name="Yan W."/>
            <person name="Fan B."/>
            <person name="Jiang Y."/>
            <person name="Adhikari A."/>
            <person name="Zheng C.-J."/>
            <person name="Schuster L."/>
            <person name="Cowan T.M."/>
            <person name="Smanski M.J."/>
            <person name="Chevrette M.G."/>
            <person name="De Carvalho L.P.S."/>
            <person name="Shen B."/>
        </authorList>
    </citation>
    <scope>NUCLEOTIDE SEQUENCE [LARGE SCALE GENOMIC DNA]</scope>
    <source>
        <strain evidence="7 8">NPDC006286</strain>
    </source>
</reference>
<evidence type="ECO:0000256" key="5">
    <source>
        <dbReference type="ARBA" id="ARBA00022691"/>
    </source>
</evidence>
<comment type="similarity">
    <text evidence="2 6">Belongs to the UPF0677 family.</text>
</comment>
<evidence type="ECO:0000256" key="6">
    <source>
        <dbReference type="RuleBase" id="RU362030"/>
    </source>
</evidence>